<protein>
    <submittedName>
        <fullName evidence="3">Uncharacterized protein</fullName>
    </submittedName>
</protein>
<feature type="signal peptide" evidence="2">
    <location>
        <begin position="1"/>
        <end position="33"/>
    </location>
</feature>
<keyword evidence="2" id="KW-0732">Signal</keyword>
<dbReference type="Pfam" id="PF17957">
    <property type="entry name" value="Big_7"/>
    <property type="match status" value="1"/>
</dbReference>
<feature type="region of interest" description="Disordered" evidence="1">
    <location>
        <begin position="802"/>
        <end position="821"/>
    </location>
</feature>
<proteinExistence type="predicted"/>
<dbReference type="Proteomes" id="UP000244441">
    <property type="component" value="Chromosome"/>
</dbReference>
<keyword evidence="4" id="KW-1185">Reference proteome</keyword>
<dbReference type="Gene3D" id="2.60.40.10">
    <property type="entry name" value="Immunoglobulins"/>
    <property type="match status" value="3"/>
</dbReference>
<evidence type="ECO:0000256" key="2">
    <source>
        <dbReference type="SAM" id="SignalP"/>
    </source>
</evidence>
<accession>A0A2S0VXQ9</accession>
<evidence type="ECO:0000313" key="4">
    <source>
        <dbReference type="Proteomes" id="UP000244441"/>
    </source>
</evidence>
<dbReference type="KEGG" id="cate:C2869_03040"/>
<dbReference type="AlphaFoldDB" id="A0A2S0VXQ9"/>
<evidence type="ECO:0000313" key="3">
    <source>
        <dbReference type="EMBL" id="AWB68900.1"/>
    </source>
</evidence>
<name>A0A2S0VXQ9_9ALTE</name>
<feature type="chain" id="PRO_5015546238" evidence="2">
    <location>
        <begin position="34"/>
        <end position="845"/>
    </location>
</feature>
<dbReference type="OrthoDB" id="315328at2"/>
<dbReference type="EMBL" id="CP026604">
    <property type="protein sequence ID" value="AWB68900.1"/>
    <property type="molecule type" value="Genomic_DNA"/>
</dbReference>
<evidence type="ECO:0000256" key="1">
    <source>
        <dbReference type="SAM" id="MobiDB-lite"/>
    </source>
</evidence>
<gene>
    <name evidence="3" type="ORF">C2869_03040</name>
</gene>
<dbReference type="InterPro" id="IPR013783">
    <property type="entry name" value="Ig-like_fold"/>
</dbReference>
<reference evidence="3 4" key="1">
    <citation type="submission" date="2018-01" db="EMBL/GenBank/DDBJ databases">
        <title>Genome sequence of a Cantenovulum-like bacteria.</title>
        <authorList>
            <person name="Tan W.R."/>
            <person name="Lau N.-S."/>
            <person name="Go F."/>
            <person name="Amirul A.-A.A."/>
        </authorList>
    </citation>
    <scope>NUCLEOTIDE SEQUENCE [LARGE SCALE GENOMIC DNA]</scope>
    <source>
        <strain evidence="3 4">CCB-QB4</strain>
    </source>
</reference>
<sequence>MPITKVFSRKAMRNVLLNTLLSAIALTTLNVSATVTLESETKIADNALHFDGKKDTNADVKDLTNQQLIEENEYHYHFGPSISAHGDAVKVYKHYVFMTWYRGGKNDRHVMLSRLNTQTNTVKTIEFPHRHTGYLGEWWIGESHNTIGLAVSPLNGTIHMVYDMHGYDNGTRSGRFKDDYFRYSYSVAGAAELSDSEFTLDKFVKDTSSISQGDDDYKHLSMTGDLADRDNFSNLTYPKFFTNNDGQLILYMRKGSSNNGAYVFNSYDAASEKWSTFTHFNYNHQRDKGNAYNWGLYGNMKYVNGKLRVGFQQRTDIKDDKYLYQNGLYYAYSDAPDGVGEWFNHKGDAMTWPLVNSDEIKIYEPGDLVTTQAIDQVHIVGNFDWTVTTKGDVHFVHRVKDSENKKTVFAHTYKPAGASDFITSTNFNGAEEIYTAGDDIYIIGLDDGKPYVETTKGGTNNFTRVYQATEGNFHHGVVYVKQGKVYYYLMKNGTGSARPIYLQIIDLGLSQSTVTFASDDMTVLEGYQSLAIRTEQVGEDNTNLIESVALYIDEQLVSTLHNPPFEWTTSESQLQNLAAGSYQLKAQAMNAQGHTSQATTTLTVVDPTPTIEFSTAEQIKTEGYQSLAVNVVAATPIASRTIDNVTLFVDGSEVSKKTKAPYQWSQADAKLKALAVGNHTIKAVVTDSENLQSEVTQSLLVKADNTKPTISFVQNAITLSQGYTQISLGVNASTSNVSSSIESIALYLEDQLVSVEQKSSYQWTQAYSQLANLTPGTYAATAVATDSKGLTKDASITITIKAQANNSDKPSSDNQGTGGGGSTPLGMLVLSMIAILRRAKLQSRR</sequence>
<dbReference type="Pfam" id="PF15892">
    <property type="entry name" value="BNR_4"/>
    <property type="match status" value="1"/>
</dbReference>
<feature type="compositionally biased region" description="Polar residues" evidence="1">
    <location>
        <begin position="802"/>
        <end position="815"/>
    </location>
</feature>
<organism evidence="3 4">
    <name type="scientific">Saccharobesus litoralis</name>
    <dbReference type="NCBI Taxonomy" id="2172099"/>
    <lineage>
        <taxon>Bacteria</taxon>
        <taxon>Pseudomonadati</taxon>
        <taxon>Pseudomonadota</taxon>
        <taxon>Gammaproteobacteria</taxon>
        <taxon>Alteromonadales</taxon>
        <taxon>Alteromonadaceae</taxon>
        <taxon>Saccharobesus</taxon>
    </lineage>
</organism>